<dbReference type="PRINTS" id="PR00792">
    <property type="entry name" value="PEPSIN"/>
</dbReference>
<feature type="active site" evidence="9">
    <location>
        <position position="89"/>
    </location>
</feature>
<dbReference type="InterPro" id="IPR033121">
    <property type="entry name" value="PEPTIDASE_A1"/>
</dbReference>
<dbReference type="GO" id="GO:0006508">
    <property type="term" value="P:proteolysis"/>
    <property type="evidence" value="ECO:0007669"/>
    <property type="project" value="UniProtKB-KW"/>
</dbReference>
<dbReference type="PROSITE" id="PS00141">
    <property type="entry name" value="ASP_PROTEASE"/>
    <property type="match status" value="2"/>
</dbReference>
<feature type="chain" id="PRO_5029683911" description="pepsin A" evidence="12">
    <location>
        <begin position="16"/>
        <end position="380"/>
    </location>
</feature>
<evidence type="ECO:0000313" key="15">
    <source>
        <dbReference type="Proteomes" id="UP000557271"/>
    </source>
</evidence>
<comment type="caution">
    <text evidence="14">The sequence shown here is derived from an EMBL/GenBank/DDBJ whole genome shotgun (WGS) entry which is preliminary data.</text>
</comment>
<organism evidence="14 15">
    <name type="scientific">Chionis minor</name>
    <name type="common">Black-faced sheathbill</name>
    <dbReference type="NCBI Taxonomy" id="227182"/>
    <lineage>
        <taxon>Eukaryota</taxon>
        <taxon>Metazoa</taxon>
        <taxon>Chordata</taxon>
        <taxon>Craniata</taxon>
        <taxon>Vertebrata</taxon>
        <taxon>Euteleostomi</taxon>
        <taxon>Archelosauria</taxon>
        <taxon>Archosauria</taxon>
        <taxon>Dinosauria</taxon>
        <taxon>Saurischia</taxon>
        <taxon>Theropoda</taxon>
        <taxon>Coelurosauria</taxon>
        <taxon>Aves</taxon>
        <taxon>Neognathae</taxon>
        <taxon>Neoaves</taxon>
        <taxon>Charadriiformes</taxon>
        <taxon>Chionididae</taxon>
        <taxon>Chionis</taxon>
    </lineage>
</organism>
<feature type="active site" evidence="9">
    <location>
        <position position="273"/>
    </location>
</feature>
<dbReference type="PANTHER" id="PTHR47966:SF22">
    <property type="entry name" value="PEPSIN A-3-RELATED"/>
    <property type="match status" value="1"/>
</dbReference>
<keyword evidence="5 11" id="KW-0064">Aspartyl protease</keyword>
<evidence type="ECO:0000256" key="3">
    <source>
        <dbReference type="ARBA" id="ARBA00011924"/>
    </source>
</evidence>
<dbReference type="Gene3D" id="6.10.140.60">
    <property type="match status" value="1"/>
</dbReference>
<keyword evidence="7 11" id="KW-0378">Hydrolase</keyword>
<dbReference type="Pfam" id="PF07966">
    <property type="entry name" value="A1_Propeptide"/>
    <property type="match status" value="1"/>
</dbReference>
<dbReference type="OrthoDB" id="771136at2759"/>
<evidence type="ECO:0000256" key="2">
    <source>
        <dbReference type="ARBA" id="ARBA00007447"/>
    </source>
</evidence>
<dbReference type="InterPro" id="IPR021109">
    <property type="entry name" value="Peptidase_aspartic_dom_sf"/>
</dbReference>
<feature type="disulfide bond" evidence="10">
    <location>
        <begin position="102"/>
        <end position="107"/>
    </location>
</feature>
<sequence>MKLLLLLGLVALAQSLVHRIPLKKVKSLRQVLREQGLLETYLKQHPYRLAAKYFSSRISAEPLQNYLDNEYFGTISIGTPPQEFTVVFDTGSSNLWVPSVYCSSPACLNHKRFNPAESSTFISTNNSLYIAYGTGSMSGVLGYDTVTVADINVINQIFGLAETEPGTFFYYTPFDGILGLAFPSIASSGATPVFDNMMMQDLVDKDLFSVYLSKNGQSGSFVLFGAIDPFYTINGITWIPLSAETYWQITMNRYVSIGGEAIACAFGCQAIVDTGTSLLAVPDRALNIILRILGANSSGMISCSAVSRLPSIVFHINGKDFPVPPSAYVMESNGYCTLGFQGMDVPTESGELWILGDVFIREYYVIFNRASNMVGLSRLP</sequence>
<feature type="domain" description="Peptidase A1" evidence="13">
    <location>
        <begin position="71"/>
        <end position="377"/>
    </location>
</feature>
<accession>A0A7K7F6B5</accession>
<comment type="function">
    <text evidence="1">Shows particularly broad specificity; although bonds involving phenylalanine and leucine are preferred, many others are also cleaved to some extent.</text>
</comment>
<gene>
    <name evidence="14" type="primary">Pga</name>
    <name evidence="14" type="ORF">CHIMIN_R05260</name>
</gene>
<evidence type="ECO:0000256" key="8">
    <source>
        <dbReference type="ARBA" id="ARBA00023157"/>
    </source>
</evidence>
<keyword evidence="12" id="KW-0732">Signal</keyword>
<evidence type="ECO:0000256" key="9">
    <source>
        <dbReference type="PIRSR" id="PIRSR601461-1"/>
    </source>
</evidence>
<dbReference type="FunFam" id="2.40.70.10:FF:000004">
    <property type="entry name" value="Pepsin A"/>
    <property type="match status" value="1"/>
</dbReference>
<dbReference type="InterPro" id="IPR001461">
    <property type="entry name" value="Aspartic_peptidase_A1"/>
</dbReference>
<dbReference type="GO" id="GO:0004190">
    <property type="term" value="F:aspartic-type endopeptidase activity"/>
    <property type="evidence" value="ECO:0007669"/>
    <property type="project" value="UniProtKB-KW"/>
</dbReference>
<dbReference type="SUPFAM" id="SSF50630">
    <property type="entry name" value="Acid proteases"/>
    <property type="match status" value="1"/>
</dbReference>
<dbReference type="EMBL" id="VZSF01003011">
    <property type="protein sequence ID" value="NWY52829.1"/>
    <property type="molecule type" value="Genomic_DNA"/>
</dbReference>
<name>A0A7K7F6B5_CHIMN</name>
<protein>
    <recommendedName>
        <fullName evidence="3">pepsin A</fullName>
        <ecNumber evidence="3">3.4.23.1</ecNumber>
    </recommendedName>
</protein>
<feature type="disulfide bond" evidence="10">
    <location>
        <begin position="303"/>
        <end position="336"/>
    </location>
</feature>
<dbReference type="InterPro" id="IPR012848">
    <property type="entry name" value="Aspartic_peptidase_N"/>
</dbReference>
<dbReference type="GO" id="GO:0007586">
    <property type="term" value="P:digestion"/>
    <property type="evidence" value="ECO:0007669"/>
    <property type="project" value="UniProtKB-KW"/>
</dbReference>
<evidence type="ECO:0000256" key="6">
    <source>
        <dbReference type="ARBA" id="ARBA00022757"/>
    </source>
</evidence>
<feature type="disulfide bond" evidence="10">
    <location>
        <begin position="264"/>
        <end position="268"/>
    </location>
</feature>
<dbReference type="PROSITE" id="PS51767">
    <property type="entry name" value="PEPTIDASE_A1"/>
    <property type="match status" value="1"/>
</dbReference>
<dbReference type="Proteomes" id="UP000557271">
    <property type="component" value="Unassembled WGS sequence"/>
</dbReference>
<evidence type="ECO:0000256" key="11">
    <source>
        <dbReference type="RuleBase" id="RU000454"/>
    </source>
</evidence>
<keyword evidence="4 11" id="KW-0645">Protease</keyword>
<feature type="non-terminal residue" evidence="14">
    <location>
        <position position="380"/>
    </location>
</feature>
<keyword evidence="8 10" id="KW-1015">Disulfide bond</keyword>
<keyword evidence="15" id="KW-1185">Reference proteome</keyword>
<dbReference type="PANTHER" id="PTHR47966">
    <property type="entry name" value="BETA-SITE APP-CLEAVING ENZYME, ISOFORM A-RELATED"/>
    <property type="match status" value="1"/>
</dbReference>
<evidence type="ECO:0000256" key="5">
    <source>
        <dbReference type="ARBA" id="ARBA00022750"/>
    </source>
</evidence>
<evidence type="ECO:0000256" key="7">
    <source>
        <dbReference type="ARBA" id="ARBA00022801"/>
    </source>
</evidence>
<dbReference type="AlphaFoldDB" id="A0A7K7F6B5"/>
<evidence type="ECO:0000256" key="4">
    <source>
        <dbReference type="ARBA" id="ARBA00022670"/>
    </source>
</evidence>
<reference evidence="14 15" key="1">
    <citation type="submission" date="2019-09" db="EMBL/GenBank/DDBJ databases">
        <title>Bird 10,000 Genomes (B10K) Project - Family phase.</title>
        <authorList>
            <person name="Zhang G."/>
        </authorList>
    </citation>
    <scope>NUCLEOTIDE SEQUENCE [LARGE SCALE GENOMIC DNA]</scope>
    <source>
        <strain evidence="14">B10K-UC-030-51</strain>
    </source>
</reference>
<evidence type="ECO:0000256" key="10">
    <source>
        <dbReference type="PIRSR" id="PIRSR601461-2"/>
    </source>
</evidence>
<comment type="similarity">
    <text evidence="2 11">Belongs to the peptidase A1 family.</text>
</comment>
<evidence type="ECO:0000256" key="1">
    <source>
        <dbReference type="ARBA" id="ARBA00002318"/>
    </source>
</evidence>
<feature type="non-terminal residue" evidence="14">
    <location>
        <position position="1"/>
    </location>
</feature>
<dbReference type="Gene3D" id="2.40.70.10">
    <property type="entry name" value="Acid Proteases"/>
    <property type="match status" value="2"/>
</dbReference>
<keyword evidence="6" id="KW-0222">Digestion</keyword>
<proteinExistence type="inferred from homology"/>
<evidence type="ECO:0000259" key="13">
    <source>
        <dbReference type="PROSITE" id="PS51767"/>
    </source>
</evidence>
<dbReference type="InterPro" id="IPR001969">
    <property type="entry name" value="Aspartic_peptidase_AS"/>
</dbReference>
<evidence type="ECO:0000313" key="14">
    <source>
        <dbReference type="EMBL" id="NWY52829.1"/>
    </source>
</evidence>
<evidence type="ECO:0000256" key="12">
    <source>
        <dbReference type="SAM" id="SignalP"/>
    </source>
</evidence>
<dbReference type="Pfam" id="PF00026">
    <property type="entry name" value="Asp"/>
    <property type="match status" value="1"/>
</dbReference>
<dbReference type="EC" id="3.4.23.1" evidence="3"/>
<feature type="signal peptide" evidence="12">
    <location>
        <begin position="1"/>
        <end position="15"/>
    </location>
</feature>